<dbReference type="Proteomes" id="UP001152320">
    <property type="component" value="Unassembled WGS sequence"/>
</dbReference>
<keyword evidence="3" id="KW-1185">Reference proteome</keyword>
<evidence type="ECO:0000256" key="1">
    <source>
        <dbReference type="SAM" id="MobiDB-lite"/>
    </source>
</evidence>
<organism evidence="2 3">
    <name type="scientific">Holothuria leucospilota</name>
    <name type="common">Black long sea cucumber</name>
    <name type="synonym">Mertensiothuria leucospilota</name>
    <dbReference type="NCBI Taxonomy" id="206669"/>
    <lineage>
        <taxon>Eukaryota</taxon>
        <taxon>Metazoa</taxon>
        <taxon>Echinodermata</taxon>
        <taxon>Eleutherozoa</taxon>
        <taxon>Echinozoa</taxon>
        <taxon>Holothuroidea</taxon>
        <taxon>Aspidochirotacea</taxon>
        <taxon>Aspidochirotida</taxon>
        <taxon>Holothuriidae</taxon>
        <taxon>Holothuria</taxon>
    </lineage>
</organism>
<dbReference type="AlphaFoldDB" id="A0A9Q0YCI4"/>
<protein>
    <submittedName>
        <fullName evidence="2">Uncharacterized protein</fullName>
    </submittedName>
</protein>
<accession>A0A9Q0YCI4</accession>
<name>A0A9Q0YCI4_HOLLE</name>
<proteinExistence type="predicted"/>
<evidence type="ECO:0000313" key="2">
    <source>
        <dbReference type="EMBL" id="KAJ8017924.1"/>
    </source>
</evidence>
<sequence length="105" mass="11596">MCYGKRKKPISFEGSQRSSGVTGGQTLKTLLTRYLKINDGSINSHVTDSRLLSMDPVLCGSANFILQAAVGISILKCGDQDFYSHFKEKQSKREKKTVCLSEFAT</sequence>
<feature type="compositionally biased region" description="Polar residues" evidence="1">
    <location>
        <begin position="13"/>
        <end position="22"/>
    </location>
</feature>
<reference evidence="2" key="1">
    <citation type="submission" date="2021-10" db="EMBL/GenBank/DDBJ databases">
        <title>Tropical sea cucumber genome reveals ecological adaptation and Cuvierian tubules defense mechanism.</title>
        <authorList>
            <person name="Chen T."/>
        </authorList>
    </citation>
    <scope>NUCLEOTIDE SEQUENCE</scope>
    <source>
        <strain evidence="2">Nanhai2018</strain>
        <tissue evidence="2">Muscle</tissue>
    </source>
</reference>
<evidence type="ECO:0000313" key="3">
    <source>
        <dbReference type="Proteomes" id="UP001152320"/>
    </source>
</evidence>
<dbReference type="EMBL" id="JAIZAY010000830">
    <property type="protein sequence ID" value="KAJ8017924.1"/>
    <property type="molecule type" value="Genomic_DNA"/>
</dbReference>
<gene>
    <name evidence="2" type="ORF">HOLleu_44376</name>
</gene>
<feature type="region of interest" description="Disordered" evidence="1">
    <location>
        <begin position="1"/>
        <end position="22"/>
    </location>
</feature>
<comment type="caution">
    <text evidence="2">The sequence shown here is derived from an EMBL/GenBank/DDBJ whole genome shotgun (WGS) entry which is preliminary data.</text>
</comment>